<sequence length="550" mass="62225">MSFKESSNQIHQSILARFAKPFRMVRTVMLVCYDGGAVCCGELKRREYVQAGVLCPQPSWAGNWDLSPIVINIRCHLHSSSRQTIAMAADNPFADIFNFQIADPQDDSQMQDADDVDRADASSLPDSAELNTTPNETVDDSQKECVSEKRYYLRRTKLSFLQVAEWDQEKAYDDDPPTCLHYSIEWKVTVSGKTIGKDTEPDVVLAPGSYWRQFLRSRVEKLLQKKVSPNRSVRCDDTNVVVSVSDRTERDLTKRFDETDIDWALVEKQLVVWEAFFRAGKKLRVDLSFNYIDAGRALASGSGKRGGKRGAISATQHMRAELSAQLDAEETVSGQPSIWRDVYNLMRCPGPPCHLGPHCWRDPVGKRHYKLNTHHLRSLIRHVELGGTLQSHDDVPDDIRQQLYAEEQQKMEKRRADTTKSPGVIPSINITNVMPGSTAQTPLSHPNVATPDAVVPLAAAVTCQLRIPSLRDVAVTDYCIWQQSQVRHESLKAEFRKARDAVLLEGLDLEQVHEDQDSEFLIKKGVKRGIARRFIRDIEVWAKRPRSDST</sequence>
<gene>
    <name evidence="2" type="ORF">PV07_10499</name>
</gene>
<feature type="region of interest" description="Disordered" evidence="1">
    <location>
        <begin position="106"/>
        <end position="142"/>
    </location>
</feature>
<dbReference type="Proteomes" id="UP000054466">
    <property type="component" value="Unassembled WGS sequence"/>
</dbReference>
<evidence type="ECO:0000313" key="2">
    <source>
        <dbReference type="EMBL" id="KIW24809.1"/>
    </source>
</evidence>
<dbReference type="EMBL" id="KN847045">
    <property type="protein sequence ID" value="KIW24809.1"/>
    <property type="molecule type" value="Genomic_DNA"/>
</dbReference>
<dbReference type="HOGENOM" id="CLU_037030_1_0_1"/>
<dbReference type="VEuPathDB" id="FungiDB:PV07_10499"/>
<dbReference type="STRING" id="569365.A0A0D2CML5"/>
<name>A0A0D2CML5_9EURO</name>
<dbReference type="AlphaFoldDB" id="A0A0D2CML5"/>
<dbReference type="OrthoDB" id="4161473at2759"/>
<dbReference type="GeneID" id="27349693"/>
<keyword evidence="3" id="KW-1185">Reference proteome</keyword>
<accession>A0A0D2CML5</accession>
<evidence type="ECO:0000256" key="1">
    <source>
        <dbReference type="SAM" id="MobiDB-lite"/>
    </source>
</evidence>
<feature type="region of interest" description="Disordered" evidence="1">
    <location>
        <begin position="409"/>
        <end position="429"/>
    </location>
</feature>
<proteinExistence type="predicted"/>
<protein>
    <submittedName>
        <fullName evidence="2">Uncharacterized protein</fullName>
    </submittedName>
</protein>
<reference evidence="2 3" key="1">
    <citation type="submission" date="2015-01" db="EMBL/GenBank/DDBJ databases">
        <title>The Genome Sequence of Cladophialophora immunda CBS83496.</title>
        <authorList>
            <consortium name="The Broad Institute Genomics Platform"/>
            <person name="Cuomo C."/>
            <person name="de Hoog S."/>
            <person name="Gorbushina A."/>
            <person name="Stielow B."/>
            <person name="Teixiera M."/>
            <person name="Abouelleil A."/>
            <person name="Chapman S.B."/>
            <person name="Priest M."/>
            <person name="Young S.K."/>
            <person name="Wortman J."/>
            <person name="Nusbaum C."/>
            <person name="Birren B."/>
        </authorList>
    </citation>
    <scope>NUCLEOTIDE SEQUENCE [LARGE SCALE GENOMIC DNA]</scope>
    <source>
        <strain evidence="2 3">CBS 83496</strain>
    </source>
</reference>
<feature type="compositionally biased region" description="Basic and acidic residues" evidence="1">
    <location>
        <begin position="409"/>
        <end position="418"/>
    </location>
</feature>
<organism evidence="2 3">
    <name type="scientific">Cladophialophora immunda</name>
    <dbReference type="NCBI Taxonomy" id="569365"/>
    <lineage>
        <taxon>Eukaryota</taxon>
        <taxon>Fungi</taxon>
        <taxon>Dikarya</taxon>
        <taxon>Ascomycota</taxon>
        <taxon>Pezizomycotina</taxon>
        <taxon>Eurotiomycetes</taxon>
        <taxon>Chaetothyriomycetidae</taxon>
        <taxon>Chaetothyriales</taxon>
        <taxon>Herpotrichiellaceae</taxon>
        <taxon>Cladophialophora</taxon>
    </lineage>
</organism>
<evidence type="ECO:0000313" key="3">
    <source>
        <dbReference type="Proteomes" id="UP000054466"/>
    </source>
</evidence>
<dbReference type="RefSeq" id="XP_016245025.1">
    <property type="nucleotide sequence ID" value="XM_016397834.1"/>
</dbReference>